<evidence type="ECO:0000313" key="5">
    <source>
        <dbReference type="EMBL" id="GAA3222001.1"/>
    </source>
</evidence>
<dbReference type="SUPFAM" id="SSF46689">
    <property type="entry name" value="Homeodomain-like"/>
    <property type="match status" value="1"/>
</dbReference>
<evidence type="ECO:0000256" key="1">
    <source>
        <dbReference type="ARBA" id="ARBA00023015"/>
    </source>
</evidence>
<dbReference type="PANTHER" id="PTHR46796:SF6">
    <property type="entry name" value="ARAC SUBFAMILY"/>
    <property type="match status" value="1"/>
</dbReference>
<dbReference type="InterPro" id="IPR018060">
    <property type="entry name" value="HTH_AraC"/>
</dbReference>
<dbReference type="EMBL" id="BAAAUV010000012">
    <property type="protein sequence ID" value="GAA3222001.1"/>
    <property type="molecule type" value="Genomic_DNA"/>
</dbReference>
<dbReference type="SMART" id="SM00342">
    <property type="entry name" value="HTH_ARAC"/>
    <property type="match status" value="1"/>
</dbReference>
<evidence type="ECO:0000256" key="3">
    <source>
        <dbReference type="ARBA" id="ARBA00023163"/>
    </source>
</evidence>
<gene>
    <name evidence="5" type="ORF">GCM10010468_47500</name>
</gene>
<feature type="domain" description="HTH araC/xylS-type" evidence="4">
    <location>
        <begin position="212"/>
        <end position="313"/>
    </location>
</feature>
<dbReference type="Pfam" id="PF12833">
    <property type="entry name" value="HTH_18"/>
    <property type="match status" value="1"/>
</dbReference>
<keyword evidence="1" id="KW-0805">Transcription regulation</keyword>
<evidence type="ECO:0000259" key="4">
    <source>
        <dbReference type="PROSITE" id="PS01124"/>
    </source>
</evidence>
<proteinExistence type="predicted"/>
<dbReference type="PROSITE" id="PS01124">
    <property type="entry name" value="HTH_ARAC_FAMILY_2"/>
    <property type="match status" value="1"/>
</dbReference>
<comment type="caution">
    <text evidence="5">The sequence shown here is derived from an EMBL/GenBank/DDBJ whole genome shotgun (WGS) entry which is preliminary data.</text>
</comment>
<dbReference type="Gene3D" id="1.10.10.60">
    <property type="entry name" value="Homeodomain-like"/>
    <property type="match status" value="1"/>
</dbReference>
<dbReference type="InterPro" id="IPR018062">
    <property type="entry name" value="HTH_AraC-typ_CS"/>
</dbReference>
<dbReference type="Proteomes" id="UP001501237">
    <property type="component" value="Unassembled WGS sequence"/>
</dbReference>
<evidence type="ECO:0000313" key="6">
    <source>
        <dbReference type="Proteomes" id="UP001501237"/>
    </source>
</evidence>
<keyword evidence="2" id="KW-0238">DNA-binding</keyword>
<dbReference type="Pfam" id="PF14525">
    <property type="entry name" value="AraC_binding_2"/>
    <property type="match status" value="1"/>
</dbReference>
<dbReference type="InterPro" id="IPR050204">
    <property type="entry name" value="AraC_XylS_family_regulators"/>
</dbReference>
<dbReference type="InterPro" id="IPR020449">
    <property type="entry name" value="Tscrpt_reg_AraC-type_HTH"/>
</dbReference>
<organism evidence="5 6">
    <name type="scientific">Actinocorallia longicatena</name>
    <dbReference type="NCBI Taxonomy" id="111803"/>
    <lineage>
        <taxon>Bacteria</taxon>
        <taxon>Bacillati</taxon>
        <taxon>Actinomycetota</taxon>
        <taxon>Actinomycetes</taxon>
        <taxon>Streptosporangiales</taxon>
        <taxon>Thermomonosporaceae</taxon>
        <taxon>Actinocorallia</taxon>
    </lineage>
</organism>
<sequence>MVAMFDSSAVPVAERADLMRAALAETSVSSVALLGARDRVSARLDVWQLGDSYLFRAATSPVRMFRTERQARREPVPLLALAVQEHGEGLHRQFGPPRRVRTGGLMGMDMTEPFEFSWSGQGASRALMMPLEQLDVPADLMRHAVPRLAHSPLYGLVSRHITELFDNADAVSAHPLAAHIAEAGVDLARALIGSLASDGATRKEAAEQTLLARVREHVRQNLHDPHLDAASIAAAHNISRRRLYSLCAQAGISLEQHIIQRRLQGVRADLSRPTAAPRSIEAIARGWGFRNITHFNRRFRREFGMSPREYRALKTAAHPPA</sequence>
<dbReference type="InterPro" id="IPR035418">
    <property type="entry name" value="AraC-bd_2"/>
</dbReference>
<dbReference type="PANTHER" id="PTHR46796">
    <property type="entry name" value="HTH-TYPE TRANSCRIPTIONAL ACTIVATOR RHAS-RELATED"/>
    <property type="match status" value="1"/>
</dbReference>
<evidence type="ECO:0000256" key="2">
    <source>
        <dbReference type="ARBA" id="ARBA00023125"/>
    </source>
</evidence>
<dbReference type="PRINTS" id="PR00032">
    <property type="entry name" value="HTHARAC"/>
</dbReference>
<dbReference type="PROSITE" id="PS00041">
    <property type="entry name" value="HTH_ARAC_FAMILY_1"/>
    <property type="match status" value="1"/>
</dbReference>
<dbReference type="RefSeq" id="WP_344832067.1">
    <property type="nucleotide sequence ID" value="NZ_BAAAUV010000012.1"/>
</dbReference>
<keyword evidence="3" id="KW-0804">Transcription</keyword>
<name>A0ABP6QEI6_9ACTN</name>
<dbReference type="InterPro" id="IPR009057">
    <property type="entry name" value="Homeodomain-like_sf"/>
</dbReference>
<protein>
    <recommendedName>
        <fullName evidence="4">HTH araC/xylS-type domain-containing protein</fullName>
    </recommendedName>
</protein>
<reference evidence="6" key="1">
    <citation type="journal article" date="2019" name="Int. J. Syst. Evol. Microbiol.">
        <title>The Global Catalogue of Microorganisms (GCM) 10K type strain sequencing project: providing services to taxonomists for standard genome sequencing and annotation.</title>
        <authorList>
            <consortium name="The Broad Institute Genomics Platform"/>
            <consortium name="The Broad Institute Genome Sequencing Center for Infectious Disease"/>
            <person name="Wu L."/>
            <person name="Ma J."/>
        </authorList>
    </citation>
    <scope>NUCLEOTIDE SEQUENCE [LARGE SCALE GENOMIC DNA]</scope>
    <source>
        <strain evidence="6">JCM 9377</strain>
    </source>
</reference>
<keyword evidence="6" id="KW-1185">Reference proteome</keyword>
<accession>A0ABP6QEI6</accession>